<dbReference type="PIRSF" id="PIRSF005962">
    <property type="entry name" value="Pept_M20D_amidohydro"/>
    <property type="match status" value="1"/>
</dbReference>
<dbReference type="InterPro" id="IPR011650">
    <property type="entry name" value="Peptidase_M20_dimer"/>
</dbReference>
<dbReference type="Pfam" id="PF01546">
    <property type="entry name" value="Peptidase_M20"/>
    <property type="match status" value="1"/>
</dbReference>
<protein>
    <submittedName>
        <fullName evidence="5">Amidohydrolase</fullName>
    </submittedName>
</protein>
<sequence length="397" mass="43797">MELKEIERLAEREYPNTVKWRRHFHIYPELSFQEVQTPGYIAQFLRELGLDVREGVGGRGVVGKLIVDESLPTVALRADFDALPIQDEKEASYKSTVPGVMHACGHDAHTAIVMTAAKILTEQKDTLKGNVVFIFQHAEEVDPGGAIQMIRDGCLDGVDAIFGQHVSSSLDVGTIGVRYGIATAMPDDFTVTINGRGSHASKPHVAIDPVAAAISFCNQMQYIVTRRSDPMENVVLSITMFNGGTQHNVIPDKVVVGGTIRTFNQETQAVMIAELNRCLKGLAAITGITYDLDYLRGYPPVVNEETTTRMVHELASKASKVTDVKLLSPELGGEDFSYYLQRVKGTFFNTGVRNPNFKADYPHHHSKFDIDEHGMINAVSLLVGAVYNYCEEAEHES</sequence>
<evidence type="ECO:0000256" key="2">
    <source>
        <dbReference type="ARBA" id="ARBA00022801"/>
    </source>
</evidence>
<dbReference type="PANTHER" id="PTHR11014">
    <property type="entry name" value="PEPTIDASE M20 FAMILY MEMBER"/>
    <property type="match status" value="1"/>
</dbReference>
<evidence type="ECO:0000259" key="4">
    <source>
        <dbReference type="Pfam" id="PF07687"/>
    </source>
</evidence>
<reference evidence="5 6" key="1">
    <citation type="submission" date="2016-10" db="EMBL/GenBank/DDBJ databases">
        <authorList>
            <person name="Varghese N."/>
            <person name="Submissions S."/>
        </authorList>
    </citation>
    <scope>NUCLEOTIDE SEQUENCE [LARGE SCALE GENOMIC DNA]</scope>
    <source>
        <strain evidence="5 6">IBRC-M10081</strain>
    </source>
</reference>
<comment type="cofactor">
    <cofactor evidence="3">
        <name>Mn(2+)</name>
        <dbReference type="ChEBI" id="CHEBI:29035"/>
    </cofactor>
    <text evidence="3">The Mn(2+) ion enhances activity.</text>
</comment>
<accession>A0A662Z642</accession>
<dbReference type="Proteomes" id="UP000243605">
    <property type="component" value="Unassembled WGS sequence"/>
</dbReference>
<evidence type="ECO:0000313" key="6">
    <source>
        <dbReference type="Proteomes" id="UP000243605"/>
    </source>
</evidence>
<dbReference type="AlphaFoldDB" id="A0A662Z642"/>
<evidence type="ECO:0000313" key="5">
    <source>
        <dbReference type="EMBL" id="SEW06825.1"/>
    </source>
</evidence>
<keyword evidence="3" id="KW-0464">Manganese</keyword>
<name>A0A662Z642_9STAP</name>
<dbReference type="Pfam" id="PF07687">
    <property type="entry name" value="M20_dimer"/>
    <property type="match status" value="1"/>
</dbReference>
<dbReference type="InterPro" id="IPR036264">
    <property type="entry name" value="Bact_exopeptidase_dim_dom"/>
</dbReference>
<proteinExistence type="inferred from homology"/>
<dbReference type="OrthoDB" id="2985724at2"/>
<keyword evidence="6" id="KW-1185">Reference proteome</keyword>
<comment type="similarity">
    <text evidence="1">Belongs to the peptidase M20 family.</text>
</comment>
<dbReference type="Gene3D" id="3.30.70.360">
    <property type="match status" value="1"/>
</dbReference>
<dbReference type="GO" id="GO:0046872">
    <property type="term" value="F:metal ion binding"/>
    <property type="evidence" value="ECO:0007669"/>
    <property type="project" value="UniProtKB-KW"/>
</dbReference>
<dbReference type="InterPro" id="IPR002933">
    <property type="entry name" value="Peptidase_M20"/>
</dbReference>
<keyword evidence="3" id="KW-0479">Metal-binding</keyword>
<evidence type="ECO:0000256" key="3">
    <source>
        <dbReference type="PIRSR" id="PIRSR005962-1"/>
    </source>
</evidence>
<evidence type="ECO:0000256" key="1">
    <source>
        <dbReference type="ARBA" id="ARBA00006153"/>
    </source>
</evidence>
<feature type="domain" description="Peptidase M20 dimerisation" evidence="4">
    <location>
        <begin position="189"/>
        <end position="280"/>
    </location>
</feature>
<keyword evidence="2 5" id="KW-0378">Hydrolase</keyword>
<feature type="binding site" evidence="3">
    <location>
        <position position="165"/>
    </location>
    <ligand>
        <name>Mn(2+)</name>
        <dbReference type="ChEBI" id="CHEBI:29035"/>
        <label>2</label>
    </ligand>
</feature>
<dbReference type="PANTHER" id="PTHR11014:SF63">
    <property type="entry name" value="METALLOPEPTIDASE, PUTATIVE (AFU_ORTHOLOGUE AFUA_6G09600)-RELATED"/>
    <property type="match status" value="1"/>
</dbReference>
<dbReference type="RefSeq" id="WP_091475279.1">
    <property type="nucleotide sequence ID" value="NZ_FOIT01000004.1"/>
</dbReference>
<dbReference type="FunFam" id="3.30.70.360:FF:000001">
    <property type="entry name" value="N-acetyldiaminopimelate deacetylase"/>
    <property type="match status" value="1"/>
</dbReference>
<dbReference type="Gene3D" id="3.40.630.10">
    <property type="entry name" value="Zn peptidases"/>
    <property type="match status" value="1"/>
</dbReference>
<feature type="binding site" evidence="3">
    <location>
        <position position="364"/>
    </location>
    <ligand>
        <name>Mn(2+)</name>
        <dbReference type="ChEBI" id="CHEBI:29035"/>
        <label>2</label>
    </ligand>
</feature>
<dbReference type="GO" id="GO:0050118">
    <property type="term" value="F:N-acetyldiaminopimelate deacetylase activity"/>
    <property type="evidence" value="ECO:0007669"/>
    <property type="project" value="UniProtKB-ARBA"/>
</dbReference>
<dbReference type="InterPro" id="IPR017439">
    <property type="entry name" value="Amidohydrolase"/>
</dbReference>
<dbReference type="GO" id="GO:0019877">
    <property type="term" value="P:diaminopimelate biosynthetic process"/>
    <property type="evidence" value="ECO:0007669"/>
    <property type="project" value="UniProtKB-ARBA"/>
</dbReference>
<organism evidence="5 6">
    <name type="scientific">Aliicoccus persicus</name>
    <dbReference type="NCBI Taxonomy" id="930138"/>
    <lineage>
        <taxon>Bacteria</taxon>
        <taxon>Bacillati</taxon>
        <taxon>Bacillota</taxon>
        <taxon>Bacilli</taxon>
        <taxon>Bacillales</taxon>
        <taxon>Staphylococcaceae</taxon>
        <taxon>Aliicoccus</taxon>
    </lineage>
</organism>
<feature type="binding site" evidence="3">
    <location>
        <position position="104"/>
    </location>
    <ligand>
        <name>Mn(2+)</name>
        <dbReference type="ChEBI" id="CHEBI:29035"/>
        <label>2</label>
    </ligand>
</feature>
<dbReference type="EMBL" id="FOIT01000004">
    <property type="protein sequence ID" value="SEW06825.1"/>
    <property type="molecule type" value="Genomic_DNA"/>
</dbReference>
<feature type="binding site" evidence="3">
    <location>
        <position position="140"/>
    </location>
    <ligand>
        <name>Mn(2+)</name>
        <dbReference type="ChEBI" id="CHEBI:29035"/>
        <label>2</label>
    </ligand>
</feature>
<gene>
    <name evidence="5" type="ORF">SAMN05192557_1458</name>
</gene>
<dbReference type="SUPFAM" id="SSF53187">
    <property type="entry name" value="Zn-dependent exopeptidases"/>
    <property type="match status" value="1"/>
</dbReference>
<dbReference type="SUPFAM" id="SSF55031">
    <property type="entry name" value="Bacterial exopeptidase dimerisation domain"/>
    <property type="match status" value="1"/>
</dbReference>
<dbReference type="NCBIfam" id="TIGR01891">
    <property type="entry name" value="amidohydrolases"/>
    <property type="match status" value="1"/>
</dbReference>
<feature type="binding site" evidence="3">
    <location>
        <position position="106"/>
    </location>
    <ligand>
        <name>Mn(2+)</name>
        <dbReference type="ChEBI" id="CHEBI:29035"/>
        <label>2</label>
    </ligand>
</feature>